<dbReference type="GO" id="GO:0008408">
    <property type="term" value="F:3'-5' exonuclease activity"/>
    <property type="evidence" value="ECO:0007669"/>
    <property type="project" value="InterPro"/>
</dbReference>
<evidence type="ECO:0000313" key="8">
    <source>
        <dbReference type="EMBL" id="MCY0966761.1"/>
    </source>
</evidence>
<evidence type="ECO:0000256" key="4">
    <source>
        <dbReference type="ARBA" id="ARBA00022801"/>
    </source>
</evidence>
<dbReference type="Pfam" id="PF00570">
    <property type="entry name" value="HRDC"/>
    <property type="match status" value="1"/>
</dbReference>
<gene>
    <name evidence="6 8" type="primary">rnd</name>
    <name evidence="8" type="ORF">OUO13_16385</name>
</gene>
<keyword evidence="9" id="KW-1185">Reference proteome</keyword>
<dbReference type="EMBL" id="JAPNOA010000056">
    <property type="protein sequence ID" value="MCY0966761.1"/>
    <property type="molecule type" value="Genomic_DNA"/>
</dbReference>
<protein>
    <recommendedName>
        <fullName evidence="6">Ribonuclease D</fullName>
        <shortName evidence="6">RNase D</shortName>
        <ecNumber evidence="6">3.1.13.5</ecNumber>
    </recommendedName>
</protein>
<dbReference type="Proteomes" id="UP001150830">
    <property type="component" value="Unassembled WGS sequence"/>
</dbReference>
<evidence type="ECO:0000256" key="5">
    <source>
        <dbReference type="ARBA" id="ARBA00022839"/>
    </source>
</evidence>
<dbReference type="GO" id="GO:0005737">
    <property type="term" value="C:cytoplasm"/>
    <property type="evidence" value="ECO:0007669"/>
    <property type="project" value="UniProtKB-SubCell"/>
</dbReference>
<dbReference type="InterPro" id="IPR006292">
    <property type="entry name" value="RNase_D"/>
</dbReference>
<name>A0A9X3EGF3_9GAMM</name>
<dbReference type="Pfam" id="PF01612">
    <property type="entry name" value="DNA_pol_A_exo1"/>
    <property type="match status" value="1"/>
</dbReference>
<dbReference type="Gene3D" id="1.10.150.80">
    <property type="entry name" value="HRDC domain"/>
    <property type="match status" value="2"/>
</dbReference>
<keyword evidence="2 6" id="KW-0819">tRNA processing</keyword>
<keyword evidence="4 6" id="KW-0378">Hydrolase</keyword>
<evidence type="ECO:0000259" key="7">
    <source>
        <dbReference type="PROSITE" id="PS50967"/>
    </source>
</evidence>
<dbReference type="EC" id="3.1.13.5" evidence="6"/>
<dbReference type="SUPFAM" id="SSF53098">
    <property type="entry name" value="Ribonuclease H-like"/>
    <property type="match status" value="1"/>
</dbReference>
<dbReference type="CDD" id="cd06142">
    <property type="entry name" value="RNaseD_exo"/>
    <property type="match status" value="1"/>
</dbReference>
<evidence type="ECO:0000256" key="6">
    <source>
        <dbReference type="HAMAP-Rule" id="MF_01899"/>
    </source>
</evidence>
<dbReference type="InterPro" id="IPR051086">
    <property type="entry name" value="RNase_D-like"/>
</dbReference>
<dbReference type="RefSeq" id="WP_283174959.1">
    <property type="nucleotide sequence ID" value="NZ_JAPNOA010000056.1"/>
</dbReference>
<dbReference type="PANTHER" id="PTHR47649:SF1">
    <property type="entry name" value="RIBONUCLEASE D"/>
    <property type="match status" value="1"/>
</dbReference>
<sequence length="386" mass="44080">MSVPHVPEPVWVCSNETLRQHCQGWLSEPWLALDTEFVRVSTFYPQAGLLQVADSHSCYLIDPLLITDWQPLAQVFRCTDVIKVFHACAEDLEVCRRLTGELPEPLVDSQMAASLAGMGGSLGFQKLVGLLLGIELAKEETRSNWLQRPLSDEQVRYAVADVFYLHQLYPLLDKALTDMGRRHWLTEDCQRLLADFGQTDNPADYYRRVKLAWRLRPQEQYVLQQVAIWREQQARERDVPRSKVIDDNSLWNMARYKPSNREQLARAGLRHEVLRHDAPELLKIIRNALAAPADQWPRILDTPLSPEAGLWLKQTKEVVASRATALNIPPEILARKKALEALIRSGDNGQWCLPESLAGWRQEQIGEPLLVLLAELSKQPYVESES</sequence>
<dbReference type="PROSITE" id="PS50967">
    <property type="entry name" value="HRDC"/>
    <property type="match status" value="1"/>
</dbReference>
<comment type="function">
    <text evidence="6">Exonuclease involved in the 3' processing of various precursor tRNAs. Initiates hydrolysis at the 3'-terminus of an RNA molecule and releases 5'-mononucleotides.</text>
</comment>
<dbReference type="GO" id="GO:0000166">
    <property type="term" value="F:nucleotide binding"/>
    <property type="evidence" value="ECO:0007669"/>
    <property type="project" value="InterPro"/>
</dbReference>
<keyword evidence="3 6" id="KW-0540">Nuclease</keyword>
<proteinExistence type="inferred from homology"/>
<comment type="subcellular location">
    <subcellularLocation>
        <location evidence="6">Cytoplasm</location>
    </subcellularLocation>
</comment>
<dbReference type="NCBIfam" id="TIGR01388">
    <property type="entry name" value="rnd"/>
    <property type="match status" value="1"/>
</dbReference>
<dbReference type="Gene3D" id="3.30.420.10">
    <property type="entry name" value="Ribonuclease H-like superfamily/Ribonuclease H"/>
    <property type="match status" value="1"/>
</dbReference>
<dbReference type="InterPro" id="IPR010997">
    <property type="entry name" value="HRDC-like_sf"/>
</dbReference>
<evidence type="ECO:0000256" key="2">
    <source>
        <dbReference type="ARBA" id="ARBA00022694"/>
    </source>
</evidence>
<dbReference type="SUPFAM" id="SSF47819">
    <property type="entry name" value="HRDC-like"/>
    <property type="match status" value="2"/>
</dbReference>
<dbReference type="InterPro" id="IPR036397">
    <property type="entry name" value="RNaseH_sf"/>
</dbReference>
<accession>A0A9X3EGF3</accession>
<dbReference type="InterPro" id="IPR002121">
    <property type="entry name" value="HRDC_dom"/>
</dbReference>
<dbReference type="PANTHER" id="PTHR47649">
    <property type="entry name" value="RIBONUCLEASE D"/>
    <property type="match status" value="1"/>
</dbReference>
<comment type="caution">
    <text evidence="8">The sequence shown here is derived from an EMBL/GenBank/DDBJ whole genome shotgun (WGS) entry which is preliminary data.</text>
</comment>
<evidence type="ECO:0000313" key="9">
    <source>
        <dbReference type="Proteomes" id="UP001150830"/>
    </source>
</evidence>
<dbReference type="InterPro" id="IPR012337">
    <property type="entry name" value="RNaseH-like_sf"/>
</dbReference>
<feature type="domain" description="HRDC" evidence="7">
    <location>
        <begin position="216"/>
        <end position="295"/>
    </location>
</feature>
<dbReference type="SMART" id="SM00341">
    <property type="entry name" value="HRDC"/>
    <property type="match status" value="1"/>
</dbReference>
<dbReference type="InterPro" id="IPR002562">
    <property type="entry name" value="3'-5'_exonuclease_dom"/>
</dbReference>
<dbReference type="SMART" id="SM00474">
    <property type="entry name" value="35EXOc"/>
    <property type="match status" value="1"/>
</dbReference>
<dbReference type="GO" id="GO:0033890">
    <property type="term" value="F:ribonuclease D activity"/>
    <property type="evidence" value="ECO:0007669"/>
    <property type="project" value="UniProtKB-UniRule"/>
</dbReference>
<comment type="similarity">
    <text evidence="6">Belongs to the RNase D family.</text>
</comment>
<evidence type="ECO:0000256" key="3">
    <source>
        <dbReference type="ARBA" id="ARBA00022722"/>
    </source>
</evidence>
<reference evidence="8" key="1">
    <citation type="submission" date="2022-11" db="EMBL/GenBank/DDBJ databases">
        <title>Parathalassolutuus dongxingensis gen. nov., sp. nov., a novel member of family Oceanospirillaceae isolated from a coastal shrimp pond in Guangxi, China.</title>
        <authorList>
            <person name="Chen H."/>
        </authorList>
    </citation>
    <scope>NUCLEOTIDE SEQUENCE</scope>
    <source>
        <strain evidence="8">G-43</strain>
    </source>
</reference>
<dbReference type="GO" id="GO:0042780">
    <property type="term" value="P:tRNA 3'-end processing"/>
    <property type="evidence" value="ECO:0007669"/>
    <property type="project" value="UniProtKB-UniRule"/>
</dbReference>
<dbReference type="InterPro" id="IPR044876">
    <property type="entry name" value="HRDC_dom_sf"/>
</dbReference>
<keyword evidence="5 6" id="KW-0269">Exonuclease</keyword>
<dbReference type="GO" id="GO:0003676">
    <property type="term" value="F:nucleic acid binding"/>
    <property type="evidence" value="ECO:0007669"/>
    <property type="project" value="InterPro"/>
</dbReference>
<comment type="catalytic activity">
    <reaction evidence="6">
        <text>Exonucleolytic cleavage that removes extra residues from the 3'-terminus of tRNA to produce 5'-mononucleotides.</text>
        <dbReference type="EC" id="3.1.13.5"/>
    </reaction>
</comment>
<evidence type="ECO:0000256" key="1">
    <source>
        <dbReference type="ARBA" id="ARBA00022490"/>
    </source>
</evidence>
<organism evidence="8 9">
    <name type="scientific">Parathalassolituus penaei</name>
    <dbReference type="NCBI Taxonomy" id="2997323"/>
    <lineage>
        <taxon>Bacteria</taxon>
        <taxon>Pseudomonadati</taxon>
        <taxon>Pseudomonadota</taxon>
        <taxon>Gammaproteobacteria</taxon>
        <taxon>Oceanospirillales</taxon>
        <taxon>Oceanospirillaceae</taxon>
        <taxon>Parathalassolituus</taxon>
    </lineage>
</organism>
<dbReference type="HAMAP" id="MF_01899">
    <property type="entry name" value="RNase_D"/>
    <property type="match status" value="1"/>
</dbReference>
<keyword evidence="1 6" id="KW-0963">Cytoplasm</keyword>
<dbReference type="AlphaFoldDB" id="A0A9X3EGF3"/>
<comment type="cofactor">
    <cofactor evidence="6">
        <name>a divalent metal cation</name>
        <dbReference type="ChEBI" id="CHEBI:60240"/>
    </cofactor>
</comment>